<dbReference type="AlphaFoldDB" id="A0A848DRP2"/>
<dbReference type="Gene3D" id="1.20.1250.20">
    <property type="entry name" value="MFS general substrate transporter like domains"/>
    <property type="match status" value="2"/>
</dbReference>
<dbReference type="InterPro" id="IPR052524">
    <property type="entry name" value="MFS_Cyanate_Porter"/>
</dbReference>
<dbReference type="GO" id="GO:0022857">
    <property type="term" value="F:transmembrane transporter activity"/>
    <property type="evidence" value="ECO:0007669"/>
    <property type="project" value="InterPro"/>
</dbReference>
<dbReference type="EMBL" id="JAAXKZ010000212">
    <property type="protein sequence ID" value="NMH95570.1"/>
    <property type="molecule type" value="Genomic_DNA"/>
</dbReference>
<evidence type="ECO:0000313" key="2">
    <source>
        <dbReference type="EMBL" id="NMH95570.1"/>
    </source>
</evidence>
<dbReference type="PANTHER" id="PTHR23523">
    <property type="match status" value="1"/>
</dbReference>
<keyword evidence="1" id="KW-0472">Membrane</keyword>
<protein>
    <submittedName>
        <fullName evidence="2">MFS transporter</fullName>
    </submittedName>
</protein>
<proteinExistence type="predicted"/>
<evidence type="ECO:0000256" key="1">
    <source>
        <dbReference type="SAM" id="Phobius"/>
    </source>
</evidence>
<feature type="transmembrane region" description="Helical" evidence="1">
    <location>
        <begin position="357"/>
        <end position="378"/>
    </location>
</feature>
<accession>A0A848DRP2</accession>
<evidence type="ECO:0000313" key="3">
    <source>
        <dbReference type="Proteomes" id="UP000586918"/>
    </source>
</evidence>
<dbReference type="SUPFAM" id="SSF103473">
    <property type="entry name" value="MFS general substrate transporter"/>
    <property type="match status" value="1"/>
</dbReference>
<sequence>MLVLAILLFALNLRGPIVAISPVLDAITADLGIGAGTAGLLTSLPVLCFGVATPLAAWLLGRTGLERGVLLALAGVLAGTVVRSADGVPAALAGTLVLGIAITIGNVAVPVVIGRDLPHRAGAVLGAYTAALNVGSMLTLSLTVPIAGAVGWRVALVTWGALVLIASAVWWCATRSRTTQDPAPVTGDPPDLADRTSVWWRRPVVWGLTIAFSGQAFAYYGVTAWLPLLLRDERGLSESAAGLSSSIFQVAGIVGAFGVPLLLRLCSGPRPVLLMVCAAWTTLPLGLLLAPRWWPLWCALGGAAQGGGLTVIFSMIVQRARSLAENRRMSALVQGGGYMVAAAGPTVLGAVREATGGWTAPLLVILGAITLLTIAGTLSARRPTAAAGAGSSRSATSGPPR</sequence>
<dbReference type="PANTHER" id="PTHR23523:SF2">
    <property type="entry name" value="2-NITROIMIDAZOLE TRANSPORTER"/>
    <property type="match status" value="1"/>
</dbReference>
<dbReference type="InterPro" id="IPR011701">
    <property type="entry name" value="MFS"/>
</dbReference>
<keyword evidence="1" id="KW-0812">Transmembrane</keyword>
<keyword evidence="3" id="KW-1185">Reference proteome</keyword>
<keyword evidence="1" id="KW-1133">Transmembrane helix</keyword>
<feature type="transmembrane region" description="Helical" evidence="1">
    <location>
        <begin position="296"/>
        <end position="317"/>
    </location>
</feature>
<dbReference type="Pfam" id="PF07690">
    <property type="entry name" value="MFS_1"/>
    <property type="match status" value="1"/>
</dbReference>
<dbReference type="Proteomes" id="UP000586918">
    <property type="component" value="Unassembled WGS sequence"/>
</dbReference>
<feature type="transmembrane region" description="Helical" evidence="1">
    <location>
        <begin position="68"/>
        <end position="85"/>
    </location>
</feature>
<comment type="caution">
    <text evidence="2">The sequence shown here is derived from an EMBL/GenBank/DDBJ whole genome shotgun (WGS) entry which is preliminary data.</text>
</comment>
<feature type="transmembrane region" description="Helical" evidence="1">
    <location>
        <begin position="246"/>
        <end position="265"/>
    </location>
</feature>
<organism evidence="2 3">
    <name type="scientific">Pseudonocardia bannensis</name>
    <dbReference type="NCBI Taxonomy" id="630973"/>
    <lineage>
        <taxon>Bacteria</taxon>
        <taxon>Bacillati</taxon>
        <taxon>Actinomycetota</taxon>
        <taxon>Actinomycetes</taxon>
        <taxon>Pseudonocardiales</taxon>
        <taxon>Pseudonocardiaceae</taxon>
        <taxon>Pseudonocardia</taxon>
    </lineage>
</organism>
<reference evidence="2 3" key="1">
    <citation type="submission" date="2020-04" db="EMBL/GenBank/DDBJ databases">
        <authorList>
            <person name="Klaysubun C."/>
            <person name="Duangmal K."/>
            <person name="Lipun K."/>
        </authorList>
    </citation>
    <scope>NUCLEOTIDE SEQUENCE [LARGE SCALE GENOMIC DNA]</scope>
    <source>
        <strain evidence="2 3">DSM 45300</strain>
    </source>
</reference>
<feature type="transmembrane region" description="Helical" evidence="1">
    <location>
        <begin position="329"/>
        <end position="351"/>
    </location>
</feature>
<feature type="transmembrane region" description="Helical" evidence="1">
    <location>
        <begin position="125"/>
        <end position="148"/>
    </location>
</feature>
<gene>
    <name evidence="2" type="ORF">HF519_29320</name>
</gene>
<feature type="transmembrane region" description="Helical" evidence="1">
    <location>
        <begin position="204"/>
        <end position="226"/>
    </location>
</feature>
<feature type="transmembrane region" description="Helical" evidence="1">
    <location>
        <begin position="272"/>
        <end position="290"/>
    </location>
</feature>
<feature type="transmembrane region" description="Helical" evidence="1">
    <location>
        <begin position="35"/>
        <end position="61"/>
    </location>
</feature>
<feature type="transmembrane region" description="Helical" evidence="1">
    <location>
        <begin position="91"/>
        <end position="113"/>
    </location>
</feature>
<dbReference type="InterPro" id="IPR036259">
    <property type="entry name" value="MFS_trans_sf"/>
</dbReference>
<name>A0A848DRP2_9PSEU</name>
<feature type="transmembrane region" description="Helical" evidence="1">
    <location>
        <begin position="154"/>
        <end position="173"/>
    </location>
</feature>